<sequence>MPKGLTLNYIVVALEVEDVLHSDITLLPPGELYWRHGTNIHGKPILFGYKFWSAPIRHGYLINCELYQGATGPTLIQQSDYGLGSTVLLELYSRLPENLGPYNRENRLKNCNLMAAKEIKKKPRGELVYMVSKEIIVAKWHDNSVVNMVSNCHRLSPITKMDRIDNHFPVKKYSSSTYHTTLRRQTDKGDFPFKEMRKTVRVDPPFAGTEKKMALKAYNL</sequence>
<name>A0A4C1XD23_EUMVA</name>
<dbReference type="OrthoDB" id="10057240at2759"/>
<reference evidence="1 2" key="1">
    <citation type="journal article" date="2019" name="Commun. Biol.">
        <title>The bagworm genome reveals a unique fibroin gene that provides high tensile strength.</title>
        <authorList>
            <person name="Kono N."/>
            <person name="Nakamura H."/>
            <person name="Ohtoshi R."/>
            <person name="Tomita M."/>
            <person name="Numata K."/>
            <person name="Arakawa K."/>
        </authorList>
    </citation>
    <scope>NUCLEOTIDE SEQUENCE [LARGE SCALE GENOMIC DNA]</scope>
</reference>
<comment type="caution">
    <text evidence="1">The sequence shown here is derived from an EMBL/GenBank/DDBJ whole genome shotgun (WGS) entry which is preliminary data.</text>
</comment>
<dbReference type="GO" id="GO:0043565">
    <property type="term" value="F:sequence-specific DNA binding"/>
    <property type="evidence" value="ECO:0007669"/>
    <property type="project" value="TreeGrafter"/>
</dbReference>
<evidence type="ECO:0000313" key="2">
    <source>
        <dbReference type="Proteomes" id="UP000299102"/>
    </source>
</evidence>
<proteinExistence type="predicted"/>
<organism evidence="1 2">
    <name type="scientific">Eumeta variegata</name>
    <name type="common">Bagworm moth</name>
    <name type="synonym">Eumeta japonica</name>
    <dbReference type="NCBI Taxonomy" id="151549"/>
    <lineage>
        <taxon>Eukaryota</taxon>
        <taxon>Metazoa</taxon>
        <taxon>Ecdysozoa</taxon>
        <taxon>Arthropoda</taxon>
        <taxon>Hexapoda</taxon>
        <taxon>Insecta</taxon>
        <taxon>Pterygota</taxon>
        <taxon>Neoptera</taxon>
        <taxon>Endopterygota</taxon>
        <taxon>Lepidoptera</taxon>
        <taxon>Glossata</taxon>
        <taxon>Ditrysia</taxon>
        <taxon>Tineoidea</taxon>
        <taxon>Psychidae</taxon>
        <taxon>Oiketicinae</taxon>
        <taxon>Eumeta</taxon>
    </lineage>
</organism>
<dbReference type="InterPro" id="IPR052638">
    <property type="entry name" value="PiggyBac_TE-derived"/>
</dbReference>
<gene>
    <name evidence="1" type="primary">PGBD2</name>
    <name evidence="1" type="ORF">EVAR_81352_1</name>
</gene>
<accession>A0A4C1XD23</accession>
<dbReference type="AlphaFoldDB" id="A0A4C1XD23"/>
<dbReference type="EMBL" id="BGZK01000781">
    <property type="protein sequence ID" value="GBP60207.1"/>
    <property type="molecule type" value="Genomic_DNA"/>
</dbReference>
<dbReference type="STRING" id="151549.A0A4C1XD23"/>
<dbReference type="Proteomes" id="UP000299102">
    <property type="component" value="Unassembled WGS sequence"/>
</dbReference>
<dbReference type="PANTHER" id="PTHR47055">
    <property type="entry name" value="DDE_TNP_1_7 DOMAIN-CONTAINING PROTEIN"/>
    <property type="match status" value="1"/>
</dbReference>
<evidence type="ECO:0000313" key="1">
    <source>
        <dbReference type="EMBL" id="GBP60207.1"/>
    </source>
</evidence>
<protein>
    <submittedName>
        <fullName evidence="1">PiggyBac transposable element-derived protein 2</fullName>
    </submittedName>
</protein>
<dbReference type="PANTHER" id="PTHR47055:SF3">
    <property type="entry name" value="PHORBOL-ESTER_DAG-TYPE DOMAIN-CONTAINING PROTEIN"/>
    <property type="match status" value="1"/>
</dbReference>
<keyword evidence="2" id="KW-1185">Reference proteome</keyword>